<sequence length="1994" mass="225048">MTEYKDDGTESVILKMILEAGYECCSSVNSVRDLLGNKTIQERDVAEVIGCMARTYVNMAGVGGDNTTEETWNVENFVTVVKEKAPELDWYKVYENLDYPHFFLFDGKGLDILVQAWKACGNSEKMFPVNVFFGEWENLRGQLTALYQIAISPTDVINSVACSNRTVIKSEDFVQSSVHIRSMVSQLLNDQLNSLDLIERIIKLADTSVADDVKVLLEKILVKKVPELLFMGLLQIDPILNNVHQELLDRLINFYLTGNASSVLVLTKFWKIKPDLFKESIIDLYSKEPTSITRILAFVHELKILPAILDIQPFLFTIDLAALATRREYLNLEKWLQEKINEHGEPFSQACLKFLGKKVRAKLARHESNSAPTTVPLSMDVVTVFIKVLLDSSNLSRQEKDLVRDIHSTYAQLAAKSNVSPTTEQPITDSSSLTTATTGDISFKQDIEDEANSYYERIYSGEISIDEMIERLSKFSTSNDPREQDIFACMIHNLFDEYHFFPKYPDKELAITSILFGSLIQSQLVSYAPLGIALRCVLDALGNAPGSKMYNFGLQALAQFQSRLPEWPQYCAHLLQIPTLQQANPDLVHLIKSSMQMGRIQQHQQQQQQQQLQQDEGLVSDLPNALLMDPSGSASVSKDVVLASSATPTAIIFTAIRIPEMMSDENINYESPNEATQDKILFIINNVALNNLEMKSTDLKDHLKQPAYQWFSNYLVVKRASIEPNYHDLYLLLLRSFNSELLYQHVLRETFANIKILLNSENTVSSSTERTLLKNLGAWLGGMTLAQNKPIKQKYISFKELLLEGYDTNRLIVIIPFVCKVLEQGTKNSVFIPPNPWVMAILKLLVELYQHADLKLNLKFEIEVLCKSLSVELNSIQPTMVLKNRQPKYRFPAVTATTTAVTTTKTATNTAVAAAAAAITTNHVIARTENGASPFTNTNARPPITNLIPQSAASNVNDDEPISIPNLGPYLTFNPQIVMYTTQPNSKRWVLQAVTQSIREIIGPVVERSVAIASVSTRELVTKDFSMESDENKMRKAAHLMAQSLAGSLAMVTCKDPLRTSMVNHMRVLFTANGLSEVIAEQAAMLTVADNLDLVCAVIEKTAMEKVTMEVDDALMNAFASRKKHREQQQQRGGAQPYFDMDIFAMSRYPSTLPEPLRPKPNGLGVNQLRVYEDFTRIPRSAAAVAAASSGQMMDQQQSLMDQQQQRLLRTNGRPDSHGSGGYGNNAILPSFDGGNTHQQQQQQQQQQQASAHQILERFAQYINELEKLVSMTNVPNFSSLPINHDIILYVRQIPVLAMSSFDQSEAARTFAQKVVQLLYKSETQLGREMYVVLLERLCDVSQNVGALVTSWLTHADDERKYNVPVTVALIKANLIKLPEQDQELANLIDSGRISAIDFTARLIRACLFDDVPLATRQEFSASLEALGRLRGNVPDSVLVLMEEMRRRATISSSNSNSSGTPTPLISQQLQFYQQQDGLQEEDLGLREHLRILFTEWVRIYQHPTSSDKVLGAFVAQLSQQGIFKMEDVSSLFYRVCIETSIEHAIKYKQLPGQSAGLAYQPIDAFSKLIISLLKLQQPSTPAGTPAAETQDNARIALFNKVLSIIVLVAAQYHEQRQQQFNQRPFLRLFTSLFSDLHAAEQQIQTIYIPILTAISNTLNTLQPSQFPGFTFAWLQLVSHRLFMSKLLLAENQQGWPTFQRLLICLFKFLGPFLRNAQLKDTTRMLYRGTLRVLLVLLHDFPEFLCDYHYSLCDVIPASCIQLRNLILSAFPRNMRLPDPFTPNLKVDLLPEINQSPNILSDYTSVLKTNNLKQEIDDYLGSRNERFLAQLPSRLLLSAESNEDKFTSKYNVPMMNALVFYIGAIGVNEGIPVNQGSPVEIFQYLLNELDSEGRYLFVSAVANQLRYPNSHTHYFSCVILYLFAENNKEIVKEQITRVLLERLIVNRPHPWGLLITFIELIKNPRYSFWNHAFTRCATDIERLFESVSRSINQI</sequence>
<dbReference type="Pfam" id="PF25097">
    <property type="entry name" value="ARM_Cnot1"/>
    <property type="match status" value="1"/>
</dbReference>
<feature type="compositionally biased region" description="Low complexity" evidence="6">
    <location>
        <begin position="1239"/>
        <end position="1249"/>
    </location>
</feature>
<dbReference type="InterPro" id="IPR007196">
    <property type="entry name" value="CCR4-Not_Not1_C"/>
</dbReference>
<evidence type="ECO:0000259" key="9">
    <source>
        <dbReference type="Pfam" id="PF16415"/>
    </source>
</evidence>
<dbReference type="InterPro" id="IPR055454">
    <property type="entry name" value="CNOT1-like_NOT1_connector"/>
</dbReference>
<dbReference type="Pfam" id="PF16415">
    <property type="entry name" value="CNOT1_CAF1_bind"/>
    <property type="match status" value="1"/>
</dbReference>
<evidence type="ECO:0000256" key="2">
    <source>
        <dbReference type="ARBA" id="ARBA00022491"/>
    </source>
</evidence>
<name>A0ABP9Z4C5_9FUNG</name>
<dbReference type="Pfam" id="PF12842">
    <property type="entry name" value="DUF3819"/>
    <property type="match status" value="1"/>
</dbReference>
<dbReference type="Gene3D" id="1.25.40.800">
    <property type="match status" value="1"/>
</dbReference>
<evidence type="ECO:0000259" key="12">
    <source>
        <dbReference type="Pfam" id="PF25097"/>
    </source>
</evidence>
<keyword evidence="3" id="KW-0805">Transcription regulation</keyword>
<evidence type="ECO:0000256" key="3">
    <source>
        <dbReference type="ARBA" id="ARBA00023015"/>
    </source>
</evidence>
<gene>
    <name evidence="13" type="ORF">MFLAVUS_007455</name>
</gene>
<comment type="subcellular location">
    <subcellularLocation>
        <location evidence="1">Nucleus</location>
    </subcellularLocation>
</comment>
<dbReference type="InterPro" id="IPR032191">
    <property type="entry name" value="CNOT1_CAF1_bind"/>
</dbReference>
<feature type="domain" description="CCR4-NOT transcription complex subunit 1 TTP binding" evidence="10">
    <location>
        <begin position="434"/>
        <end position="601"/>
    </location>
</feature>
<dbReference type="InterPro" id="IPR040398">
    <property type="entry name" value="Not1"/>
</dbReference>
<feature type="domain" description="CCR4-NOT transcription complex subunit 1 CAF1-binding" evidence="9">
    <location>
        <begin position="669"/>
        <end position="888"/>
    </location>
</feature>
<evidence type="ECO:0000313" key="14">
    <source>
        <dbReference type="Proteomes" id="UP001473302"/>
    </source>
</evidence>
<evidence type="ECO:0008006" key="15">
    <source>
        <dbReference type="Google" id="ProtNLM"/>
    </source>
</evidence>
<keyword evidence="5" id="KW-0539">Nucleus</keyword>
<accession>A0ABP9Z4C5</accession>
<feature type="compositionally biased region" description="Low complexity" evidence="6">
    <location>
        <begin position="1194"/>
        <end position="1210"/>
    </location>
</feature>
<evidence type="ECO:0000259" key="8">
    <source>
        <dbReference type="Pfam" id="PF12842"/>
    </source>
</evidence>
<evidence type="ECO:0000259" key="11">
    <source>
        <dbReference type="Pfam" id="PF16418"/>
    </source>
</evidence>
<feature type="domain" description="CCR4-Not complex component Not1 C-terminal" evidence="7">
    <location>
        <begin position="1635"/>
        <end position="1987"/>
    </location>
</feature>
<feature type="domain" description="CCR4-NOT transcription complex subunit 1" evidence="8">
    <location>
        <begin position="984"/>
        <end position="1126"/>
    </location>
</feature>
<evidence type="ECO:0000256" key="1">
    <source>
        <dbReference type="ARBA" id="ARBA00004123"/>
    </source>
</evidence>
<dbReference type="PANTHER" id="PTHR13162">
    <property type="entry name" value="CCR4-NOT TRANSCRIPTION COMPLEX"/>
    <property type="match status" value="1"/>
</dbReference>
<evidence type="ECO:0000256" key="5">
    <source>
        <dbReference type="ARBA" id="ARBA00023242"/>
    </source>
</evidence>
<proteinExistence type="predicted"/>
<evidence type="ECO:0000259" key="10">
    <source>
        <dbReference type="Pfam" id="PF16417"/>
    </source>
</evidence>
<reference evidence="13 14" key="1">
    <citation type="submission" date="2024-04" db="EMBL/GenBank/DDBJ databases">
        <title>genome sequences of Mucor flavus KT1a and Helicostylum pulchrum KT1b strains isolated from the surface of a dry-aged beef.</title>
        <authorList>
            <person name="Toyotome T."/>
            <person name="Hosono M."/>
            <person name="Torimaru M."/>
            <person name="Fukuda K."/>
            <person name="Mikami N."/>
        </authorList>
    </citation>
    <scope>NUCLEOTIDE SEQUENCE [LARGE SCALE GENOMIC DNA]</scope>
    <source>
        <strain evidence="13 14">KT1a</strain>
    </source>
</reference>
<dbReference type="InterPro" id="IPR032194">
    <property type="entry name" value="CNOT1_HEAT"/>
</dbReference>
<dbReference type="Pfam" id="PF16417">
    <property type="entry name" value="CNOT1_TTP_bind"/>
    <property type="match status" value="1"/>
</dbReference>
<comment type="caution">
    <text evidence="13">The sequence shown here is derived from an EMBL/GenBank/DDBJ whole genome shotgun (WGS) entry which is preliminary data.</text>
</comment>
<evidence type="ECO:0000259" key="7">
    <source>
        <dbReference type="Pfam" id="PF04054"/>
    </source>
</evidence>
<keyword evidence="2" id="KW-0678">Repressor</keyword>
<organism evidence="13 14">
    <name type="scientific">Mucor flavus</name>
    <dbReference type="NCBI Taxonomy" id="439312"/>
    <lineage>
        <taxon>Eukaryota</taxon>
        <taxon>Fungi</taxon>
        <taxon>Fungi incertae sedis</taxon>
        <taxon>Mucoromycota</taxon>
        <taxon>Mucoromycotina</taxon>
        <taxon>Mucoromycetes</taxon>
        <taxon>Mucorales</taxon>
        <taxon>Mucorineae</taxon>
        <taxon>Mucoraceae</taxon>
        <taxon>Mucor</taxon>
    </lineage>
</organism>
<dbReference type="Pfam" id="PF16418">
    <property type="entry name" value="CNOT1_HEAT"/>
    <property type="match status" value="1"/>
</dbReference>
<dbReference type="Gene3D" id="1.25.40.840">
    <property type="entry name" value="CCR4-NOT transcription complex subunit 1 TTP binding domain"/>
    <property type="match status" value="1"/>
</dbReference>
<dbReference type="EMBL" id="BAABUK010000019">
    <property type="protein sequence ID" value="GAA5813965.1"/>
    <property type="molecule type" value="Genomic_DNA"/>
</dbReference>
<dbReference type="Gene3D" id="1.25.40.790">
    <property type="match status" value="1"/>
</dbReference>
<keyword evidence="4" id="KW-0804">Transcription</keyword>
<evidence type="ECO:0000313" key="13">
    <source>
        <dbReference type="EMBL" id="GAA5813965.1"/>
    </source>
</evidence>
<dbReference type="Proteomes" id="UP001473302">
    <property type="component" value="Unassembled WGS sequence"/>
</dbReference>
<feature type="region of interest" description="Disordered" evidence="6">
    <location>
        <begin position="1194"/>
        <end position="1250"/>
    </location>
</feature>
<dbReference type="InterPro" id="IPR032193">
    <property type="entry name" value="CNOT1_TTP_bind"/>
</dbReference>
<evidence type="ECO:0000256" key="4">
    <source>
        <dbReference type="ARBA" id="ARBA00023163"/>
    </source>
</evidence>
<dbReference type="Gene3D" id="1.25.40.180">
    <property type="match status" value="1"/>
</dbReference>
<dbReference type="Pfam" id="PF04054">
    <property type="entry name" value="Not1"/>
    <property type="match status" value="1"/>
</dbReference>
<dbReference type="InterPro" id="IPR024557">
    <property type="entry name" value="CNOT1_dom_4"/>
</dbReference>
<protein>
    <recommendedName>
        <fullName evidence="15">CCR4-NOT transcription complex subunit 1</fullName>
    </recommendedName>
</protein>
<evidence type="ECO:0000256" key="6">
    <source>
        <dbReference type="SAM" id="MobiDB-lite"/>
    </source>
</evidence>
<keyword evidence="14" id="KW-1185">Reference proteome</keyword>
<feature type="domain" description="CCR4-NOT transcription complex subunit 1 HEAT repeat" evidence="11">
    <location>
        <begin position="245"/>
        <end position="389"/>
    </location>
</feature>
<dbReference type="InterPro" id="IPR038535">
    <property type="entry name" value="CNOT1_TTP_bind_sf"/>
</dbReference>
<feature type="domain" description="CCR4-NOT transcription complex subunit 1-like NOT1 connector" evidence="12">
    <location>
        <begin position="1265"/>
        <end position="1447"/>
    </location>
</feature>
<dbReference type="CDD" id="cd20710">
    <property type="entry name" value="NOT1_connector"/>
    <property type="match status" value="1"/>
</dbReference>
<dbReference type="PANTHER" id="PTHR13162:SF8">
    <property type="entry name" value="CCR4-NOT TRANSCRIPTION COMPLEX SUBUNIT 1"/>
    <property type="match status" value="1"/>
</dbReference>